<dbReference type="NCBIfam" id="NF041267">
    <property type="entry name" value="relax_RlxS"/>
    <property type="match status" value="1"/>
</dbReference>
<dbReference type="InterPro" id="IPR021795">
    <property type="entry name" value="DUF3363"/>
</dbReference>
<protein>
    <submittedName>
        <fullName evidence="3">Relaxase/mobilization nuclease and DUF3363 domain-containing protein</fullName>
    </submittedName>
</protein>
<reference evidence="3 4" key="1">
    <citation type="submission" date="2022-01" db="EMBL/GenBank/DDBJ databases">
        <authorList>
            <person name="Won M."/>
            <person name="Kim S.-J."/>
            <person name="Kwon S.-W."/>
        </authorList>
    </citation>
    <scope>NUCLEOTIDE SEQUENCE [LARGE SCALE GENOMIC DNA]</scope>
    <source>
        <strain evidence="3 4">KCTC 23505</strain>
    </source>
</reference>
<sequence>MMRDDDFNPKIGRIRSQGTKRSRKYLHRVLHAVAFAGGSPRGGSLPRRGTFHGSQIGRGASIGRMLATRDRYAAFRSRRAIVKSRIVKLAGNGVKAALAHLRYIQRDGVTREGEPGRLYDAQQDRADGKAFIARADGDRHQFRFIVSAEDGDEYEDLKPLTRRLMAQMEEDLGTKLDWVAVDHYNTGHPHTHIIVRGKDDTGRDLIIAREYIAQGLRERMAELISLDLGPRTDLEIENRLRREVEQEHLTSIDRGLLRGADDDGMVRATGRDAFEQSLRAGRLQKLRHLGMAAETAPGQWQLAEGVEDALRRMGERGDIIKAMHRDLIEKGVARAASDYIIYDPSDPETRPIIGRLVRRGLADEIDDRHYLIVDAVDGRTHYVEIGKGEATDPTPEGGIITVTPKRAEPRAVDRTIAEIAAANGGRYDVDIHLRYDPTASADFAETHVRRLEAMRRLTGTVERQPDGTWTIAPDHLQRATAYERRLTKDAPVMVQTLSAFPLDRQFGADGATWLDRELVADTPVPLRDGGFGRDVRDALARRRQWLVEQELARDEQDRTIYRANMLGILQRRELTRVVGQLSGELGLDYAEVRPGERIEGIYRRSLDLVSGRFAVIEKSREFTLVPWRPVLERSLGKQVAGIVHGETISWALGRQRGGPSVS</sequence>
<dbReference type="Pfam" id="PF11843">
    <property type="entry name" value="DUF3363"/>
    <property type="match status" value="1"/>
</dbReference>
<name>A0ABS9DYR3_9PROT</name>
<organism evidence="3 4">
    <name type="scientific">Acidiphilium iwatense</name>
    <dbReference type="NCBI Taxonomy" id="768198"/>
    <lineage>
        <taxon>Bacteria</taxon>
        <taxon>Pseudomonadati</taxon>
        <taxon>Pseudomonadota</taxon>
        <taxon>Alphaproteobacteria</taxon>
        <taxon>Acetobacterales</taxon>
        <taxon>Acidocellaceae</taxon>
        <taxon>Acidiphilium</taxon>
    </lineage>
</organism>
<dbReference type="RefSeq" id="WP_235705108.1">
    <property type="nucleotide sequence ID" value="NZ_JAKGBZ010000031.1"/>
</dbReference>
<feature type="region of interest" description="Disordered" evidence="1">
    <location>
        <begin position="1"/>
        <end position="20"/>
    </location>
</feature>
<dbReference type="InterPro" id="IPR005094">
    <property type="entry name" value="Endonuclease_MobA/VirD2"/>
</dbReference>
<proteinExistence type="predicted"/>
<dbReference type="Pfam" id="PF03432">
    <property type="entry name" value="Relaxase"/>
    <property type="match status" value="1"/>
</dbReference>
<evidence type="ECO:0000259" key="2">
    <source>
        <dbReference type="Pfam" id="PF03432"/>
    </source>
</evidence>
<gene>
    <name evidence="3" type="ORF">L2A60_14225</name>
</gene>
<evidence type="ECO:0000313" key="4">
    <source>
        <dbReference type="Proteomes" id="UP001521209"/>
    </source>
</evidence>
<comment type="caution">
    <text evidence="3">The sequence shown here is derived from an EMBL/GenBank/DDBJ whole genome shotgun (WGS) entry which is preliminary data.</text>
</comment>
<dbReference type="EMBL" id="JAKGBZ010000031">
    <property type="protein sequence ID" value="MCF3947833.1"/>
    <property type="molecule type" value="Genomic_DNA"/>
</dbReference>
<evidence type="ECO:0000313" key="3">
    <source>
        <dbReference type="EMBL" id="MCF3947833.1"/>
    </source>
</evidence>
<dbReference type="Proteomes" id="UP001521209">
    <property type="component" value="Unassembled WGS sequence"/>
</dbReference>
<accession>A0ABS9DYR3</accession>
<evidence type="ECO:0000256" key="1">
    <source>
        <dbReference type="SAM" id="MobiDB-lite"/>
    </source>
</evidence>
<keyword evidence="4" id="KW-1185">Reference proteome</keyword>
<feature type="domain" description="MobA/VirD2-like nuclease" evidence="2">
    <location>
        <begin position="137"/>
        <end position="197"/>
    </location>
</feature>